<dbReference type="RefSeq" id="XP_029229511.1">
    <property type="nucleotide sequence ID" value="XM_029370352.1"/>
</dbReference>
<proteinExistence type="predicted"/>
<sequence>MLRGTQACRFGTFSTALAGGALLAAACLGVTDPFGVLFLGGAVFRALSLPATVYGDCCLARVACALPELQEAHHEYKAIVDHPRAILWEKRVAAQKLKNDRERIFRSHHTDNVRLVLPHLAALAASCYSLCTPAQQLGECVGVAAVAAPVSLSALGLTVDPTLAVAATLTLLNTRDHLQRRMGFNDGLDAWIRQTQRHMTLMWGAFAAAVLLGQCLAGPAAVAHFFPPQLAPVWLGISVVSSCKSLLVNHTAPLRALFRIQDYPPTHGMHGAVATAEGHEYRLEFTGVDAEERREMWQTQKKALDYECNVRLHRMLKQLGLFDSVEEAEYEAENLRKKLNVARDRRKKLQQEAGGGDSADSATAFAGACREADVVGPSAEAVAERHFDELRREENARRQKRRNLRGS</sequence>
<feature type="coiled-coil region" evidence="1">
    <location>
        <begin position="325"/>
        <end position="352"/>
    </location>
</feature>
<reference evidence="3 4" key="1">
    <citation type="journal article" date="2018" name="BMC Genomics">
        <title>Genomic comparison of Trypanosoma conorhini and Trypanosoma rangeli to Trypanosoma cruzi strains of high and low virulence.</title>
        <authorList>
            <person name="Bradwell K.R."/>
            <person name="Koparde V.N."/>
            <person name="Matveyev A.V."/>
            <person name="Serrano M.G."/>
            <person name="Alves J.M."/>
            <person name="Parikh H."/>
            <person name="Huang B."/>
            <person name="Lee V."/>
            <person name="Espinosa-Alvarez O."/>
            <person name="Ortiz P.A."/>
            <person name="Costa-Martins A.G."/>
            <person name="Teixeira M.M."/>
            <person name="Buck G.A."/>
        </authorList>
    </citation>
    <scope>NUCLEOTIDE SEQUENCE [LARGE SCALE GENOMIC DNA]</scope>
    <source>
        <strain evidence="3 4">025E</strain>
    </source>
</reference>
<dbReference type="GeneID" id="40317045"/>
<keyword evidence="4" id="KW-1185">Reference proteome</keyword>
<keyword evidence="2" id="KW-0472">Membrane</keyword>
<comment type="caution">
    <text evidence="3">The sequence shown here is derived from an EMBL/GenBank/DDBJ whole genome shotgun (WGS) entry which is preliminary data.</text>
</comment>
<dbReference type="Proteomes" id="UP000284403">
    <property type="component" value="Unassembled WGS sequence"/>
</dbReference>
<evidence type="ECO:0000256" key="2">
    <source>
        <dbReference type="SAM" id="Phobius"/>
    </source>
</evidence>
<evidence type="ECO:0000313" key="3">
    <source>
        <dbReference type="EMBL" id="RNF21354.1"/>
    </source>
</evidence>
<name>A0A3R7L7K0_9TRYP</name>
<keyword evidence="2" id="KW-0812">Transmembrane</keyword>
<keyword evidence="1" id="KW-0175">Coiled coil</keyword>
<dbReference type="OrthoDB" id="260937at2759"/>
<feature type="transmembrane region" description="Helical" evidence="2">
    <location>
        <begin position="201"/>
        <end position="225"/>
    </location>
</feature>
<gene>
    <name evidence="3" type="ORF">Tco025E_03434</name>
</gene>
<dbReference type="EMBL" id="MKKU01000158">
    <property type="protein sequence ID" value="RNF21354.1"/>
    <property type="molecule type" value="Genomic_DNA"/>
</dbReference>
<accession>A0A3R7L7K0</accession>
<protein>
    <submittedName>
        <fullName evidence="3">Uncharacterized protein</fullName>
    </submittedName>
</protein>
<keyword evidence="2" id="KW-1133">Transmembrane helix</keyword>
<dbReference type="AlphaFoldDB" id="A0A3R7L7K0"/>
<organism evidence="3 4">
    <name type="scientific">Trypanosoma conorhini</name>
    <dbReference type="NCBI Taxonomy" id="83891"/>
    <lineage>
        <taxon>Eukaryota</taxon>
        <taxon>Discoba</taxon>
        <taxon>Euglenozoa</taxon>
        <taxon>Kinetoplastea</taxon>
        <taxon>Metakinetoplastina</taxon>
        <taxon>Trypanosomatida</taxon>
        <taxon>Trypanosomatidae</taxon>
        <taxon>Trypanosoma</taxon>
    </lineage>
</organism>
<evidence type="ECO:0000313" key="4">
    <source>
        <dbReference type="Proteomes" id="UP000284403"/>
    </source>
</evidence>
<dbReference type="PROSITE" id="PS51257">
    <property type="entry name" value="PROKAR_LIPOPROTEIN"/>
    <property type="match status" value="1"/>
</dbReference>
<evidence type="ECO:0000256" key="1">
    <source>
        <dbReference type="SAM" id="Coils"/>
    </source>
</evidence>